<dbReference type="GO" id="GO:0005975">
    <property type="term" value="P:carbohydrate metabolic process"/>
    <property type="evidence" value="ECO:0007669"/>
    <property type="project" value="InterPro"/>
</dbReference>
<dbReference type="FunFam" id="3.20.20.70:FF:000004">
    <property type="entry name" value="Ribulose-phosphate 3-epimerase"/>
    <property type="match status" value="1"/>
</dbReference>
<keyword evidence="9" id="KW-0413">Isomerase</keyword>
<dbReference type="RefSeq" id="WP_086323998.1">
    <property type="nucleotide sequence ID" value="NZ_NGKW01000024.1"/>
</dbReference>
<dbReference type="InterPro" id="IPR026019">
    <property type="entry name" value="Ribul_P_3_epim"/>
</dbReference>
<proteinExistence type="inferred from homology"/>
<organism evidence="11 12">
    <name type="scientific">Enterococcus faecium</name>
    <name type="common">Streptococcus faecium</name>
    <dbReference type="NCBI Taxonomy" id="1352"/>
    <lineage>
        <taxon>Bacteria</taxon>
        <taxon>Bacillati</taxon>
        <taxon>Bacillota</taxon>
        <taxon>Bacilli</taxon>
        <taxon>Lactobacillales</taxon>
        <taxon>Enterococcaceae</taxon>
        <taxon>Enterococcus</taxon>
    </lineage>
</organism>
<keyword evidence="8" id="KW-0479">Metal-binding</keyword>
<dbReference type="NCBIfam" id="TIGR01163">
    <property type="entry name" value="rpe"/>
    <property type="match status" value="1"/>
</dbReference>
<evidence type="ECO:0000256" key="6">
    <source>
        <dbReference type="ARBA" id="ARBA00009541"/>
    </source>
</evidence>
<evidence type="ECO:0000256" key="1">
    <source>
        <dbReference type="ARBA" id="ARBA00001782"/>
    </source>
</evidence>
<dbReference type="EMBL" id="NGKW01000024">
    <property type="protein sequence ID" value="OTN83787.1"/>
    <property type="molecule type" value="Genomic_DNA"/>
</dbReference>
<comment type="cofactor">
    <cofactor evidence="4">
        <name>Zn(2+)</name>
        <dbReference type="ChEBI" id="CHEBI:29105"/>
    </cofactor>
</comment>
<evidence type="ECO:0000256" key="8">
    <source>
        <dbReference type="ARBA" id="ARBA00022723"/>
    </source>
</evidence>
<comment type="cofactor">
    <cofactor evidence="3">
        <name>Co(2+)</name>
        <dbReference type="ChEBI" id="CHEBI:48828"/>
    </cofactor>
</comment>
<evidence type="ECO:0000256" key="7">
    <source>
        <dbReference type="ARBA" id="ARBA00013188"/>
    </source>
</evidence>
<dbReference type="GO" id="GO:0005737">
    <property type="term" value="C:cytoplasm"/>
    <property type="evidence" value="ECO:0007669"/>
    <property type="project" value="UniProtKB-ARBA"/>
</dbReference>
<protein>
    <recommendedName>
        <fullName evidence="7 10">Ribulose-phosphate 3-epimerase</fullName>
        <ecNumber evidence="7 10">5.1.3.1</ecNumber>
    </recommendedName>
</protein>
<evidence type="ECO:0000256" key="3">
    <source>
        <dbReference type="ARBA" id="ARBA00001941"/>
    </source>
</evidence>
<comment type="similarity">
    <text evidence="6">Belongs to the ribulose-phosphate 3-epimerase family.</text>
</comment>
<evidence type="ECO:0000256" key="9">
    <source>
        <dbReference type="ARBA" id="ARBA00023235"/>
    </source>
</evidence>
<dbReference type="GO" id="GO:0004750">
    <property type="term" value="F:D-ribulose-phosphate 3-epimerase activity"/>
    <property type="evidence" value="ECO:0007669"/>
    <property type="project" value="UniProtKB-UniRule"/>
</dbReference>
<reference evidence="11 12" key="1">
    <citation type="submission" date="2017-05" db="EMBL/GenBank/DDBJ databases">
        <title>The Genome Sequence of Enterococcus faecium 7H8_DIV0219.</title>
        <authorList>
            <consortium name="The Broad Institute Genomics Platform"/>
            <consortium name="The Broad Institute Genomic Center for Infectious Diseases"/>
            <person name="Earl A."/>
            <person name="Manson A."/>
            <person name="Schwartman J."/>
            <person name="Gilmore M."/>
            <person name="Abouelleil A."/>
            <person name="Cao P."/>
            <person name="Chapman S."/>
            <person name="Cusick C."/>
            <person name="Shea T."/>
            <person name="Young S."/>
            <person name="Neafsey D."/>
            <person name="Nusbaum C."/>
            <person name="Birren B."/>
        </authorList>
    </citation>
    <scope>NUCLEOTIDE SEQUENCE [LARGE SCALE GENOMIC DNA]</scope>
    <source>
        <strain evidence="11 12">7H8_DIV0219</strain>
    </source>
</reference>
<dbReference type="Proteomes" id="UP000194885">
    <property type="component" value="Unassembled WGS sequence"/>
</dbReference>
<dbReference type="Gene3D" id="3.20.20.70">
    <property type="entry name" value="Aldolase class I"/>
    <property type="match status" value="1"/>
</dbReference>
<dbReference type="InterPro" id="IPR000056">
    <property type="entry name" value="Ribul_P_3_epim-like"/>
</dbReference>
<comment type="catalytic activity">
    <reaction evidence="1">
        <text>D-ribulose 5-phosphate = D-xylulose 5-phosphate</text>
        <dbReference type="Rhea" id="RHEA:13677"/>
        <dbReference type="ChEBI" id="CHEBI:57737"/>
        <dbReference type="ChEBI" id="CHEBI:58121"/>
        <dbReference type="EC" id="5.1.3.1"/>
    </reaction>
</comment>
<gene>
    <name evidence="11" type="ORF">A5810_003095</name>
</gene>
<evidence type="ECO:0000256" key="2">
    <source>
        <dbReference type="ARBA" id="ARBA00001936"/>
    </source>
</evidence>
<comment type="caution">
    <text evidence="11">The sequence shown here is derived from an EMBL/GenBank/DDBJ whole genome shotgun (WGS) entry which is preliminary data.</text>
</comment>
<dbReference type="Pfam" id="PF00834">
    <property type="entry name" value="Ribul_P_3_epim"/>
    <property type="match status" value="1"/>
</dbReference>
<sequence length="220" mass="24680">MKKLLCPSLMCADFSKLQDEVEKLDKAGIDIFHIDFMDGSFVPNFGMGLQDFDMVRVSTQKQVDVHLMIQNPSKYVEMFATRGADIIYIHPEADQQAARTLEDIRKLGKKAGIAINPGTAVETIFELLPLVDYVMVMTVNPGFAGQKYLEYVNPKIEKLIKLGADFDFEVMVDGAVSLEKIRKLSENGVSGFVLGTSALFGKKEKYKEIISKIRNEKMEV</sequence>
<dbReference type="NCBIfam" id="NF004076">
    <property type="entry name" value="PRK05581.1-4"/>
    <property type="match status" value="1"/>
</dbReference>
<name>A0A242AS36_ENTFC</name>
<evidence type="ECO:0000256" key="4">
    <source>
        <dbReference type="ARBA" id="ARBA00001947"/>
    </source>
</evidence>
<evidence type="ECO:0000256" key="5">
    <source>
        <dbReference type="ARBA" id="ARBA00001954"/>
    </source>
</evidence>
<evidence type="ECO:0000313" key="12">
    <source>
        <dbReference type="Proteomes" id="UP000194885"/>
    </source>
</evidence>
<evidence type="ECO:0000256" key="10">
    <source>
        <dbReference type="NCBIfam" id="TIGR01163"/>
    </source>
</evidence>
<evidence type="ECO:0000313" key="11">
    <source>
        <dbReference type="EMBL" id="OTN83787.1"/>
    </source>
</evidence>
<dbReference type="GO" id="GO:0046872">
    <property type="term" value="F:metal ion binding"/>
    <property type="evidence" value="ECO:0007669"/>
    <property type="project" value="UniProtKB-KW"/>
</dbReference>
<comment type="cofactor">
    <cofactor evidence="5">
        <name>Fe(2+)</name>
        <dbReference type="ChEBI" id="CHEBI:29033"/>
    </cofactor>
</comment>
<comment type="cofactor">
    <cofactor evidence="2">
        <name>Mn(2+)</name>
        <dbReference type="ChEBI" id="CHEBI:29035"/>
    </cofactor>
</comment>
<dbReference type="GO" id="GO:0006098">
    <property type="term" value="P:pentose-phosphate shunt"/>
    <property type="evidence" value="ECO:0007669"/>
    <property type="project" value="UniProtKB-UniRule"/>
</dbReference>
<dbReference type="PANTHER" id="PTHR11749">
    <property type="entry name" value="RIBULOSE-5-PHOSPHATE-3-EPIMERASE"/>
    <property type="match status" value="1"/>
</dbReference>
<dbReference type="SUPFAM" id="SSF51366">
    <property type="entry name" value="Ribulose-phoshate binding barrel"/>
    <property type="match status" value="1"/>
</dbReference>
<dbReference type="EC" id="5.1.3.1" evidence="7 10"/>
<dbReference type="InterPro" id="IPR013785">
    <property type="entry name" value="Aldolase_TIM"/>
</dbReference>
<dbReference type="AlphaFoldDB" id="A0A242AS36"/>
<accession>A0A242AS36</accession>
<dbReference type="CDD" id="cd00429">
    <property type="entry name" value="RPE"/>
    <property type="match status" value="1"/>
</dbReference>
<dbReference type="InterPro" id="IPR011060">
    <property type="entry name" value="RibuloseP-bd_barrel"/>
</dbReference>